<evidence type="ECO:0000313" key="3">
    <source>
        <dbReference type="EMBL" id="KAE8382659.1"/>
    </source>
</evidence>
<evidence type="ECO:0000256" key="2">
    <source>
        <dbReference type="ARBA" id="ARBA00023242"/>
    </source>
</evidence>
<evidence type="ECO:0000313" key="4">
    <source>
        <dbReference type="Proteomes" id="UP000326198"/>
    </source>
</evidence>
<dbReference type="EMBL" id="ML736160">
    <property type="protein sequence ID" value="KAE8382659.1"/>
    <property type="molecule type" value="Genomic_DNA"/>
</dbReference>
<dbReference type="PANTHER" id="PTHR37534:SF46">
    <property type="entry name" value="ZN(II)2CYS6 TRANSCRIPTION FACTOR (EUROFUNG)"/>
    <property type="match status" value="1"/>
</dbReference>
<proteinExistence type="predicted"/>
<evidence type="ECO:0000256" key="1">
    <source>
        <dbReference type="ARBA" id="ARBA00004123"/>
    </source>
</evidence>
<dbReference type="PANTHER" id="PTHR37534">
    <property type="entry name" value="TRANSCRIPTIONAL ACTIVATOR PROTEIN UGA3"/>
    <property type="match status" value="1"/>
</dbReference>
<keyword evidence="4" id="KW-1185">Reference proteome</keyword>
<keyword evidence="2" id="KW-0539">Nucleus</keyword>
<organism evidence="3 4">
    <name type="scientific">Aspergillus bertholletiae</name>
    <dbReference type="NCBI Taxonomy" id="1226010"/>
    <lineage>
        <taxon>Eukaryota</taxon>
        <taxon>Fungi</taxon>
        <taxon>Dikarya</taxon>
        <taxon>Ascomycota</taxon>
        <taxon>Pezizomycotina</taxon>
        <taxon>Eurotiomycetes</taxon>
        <taxon>Eurotiomycetidae</taxon>
        <taxon>Eurotiales</taxon>
        <taxon>Aspergillaceae</taxon>
        <taxon>Aspergillus</taxon>
        <taxon>Aspergillus subgen. Circumdati</taxon>
    </lineage>
</organism>
<dbReference type="Pfam" id="PF11951">
    <property type="entry name" value="Fungal_trans_2"/>
    <property type="match status" value="1"/>
</dbReference>
<comment type="subcellular location">
    <subcellularLocation>
        <location evidence="1">Nucleus</location>
    </subcellularLocation>
</comment>
<sequence>MYTYFVTAVLPGMVRQNCAAEYNDQTYMLQLARNFPPLMAIMIGIAAVHLDDERLALESYLFSLHGLRSHMAHCADAAKEDAILASTILFCNIRPGITPNVGLHATAAGVILSRRRSSGIKQIDVFERVCVESFLYHSTLMMLFEPSLDALQRVSPTMDLARYFSDLPPATSRPILDASYSFFLLIADVTRLARSTRPLSDTQIQTYSHLLANLLRYDRNFNDGSSTMSLYLLAIKILLLKVNPALSTVEATEQINILSPGGFSTLDSLDINQYLLGFSLWPVAVLGSIATTASEQCIVERKITSLALRQHGLAIRLQDQLREIWATPEAEKTTLLVHRLHMLVKGV</sequence>
<evidence type="ECO:0008006" key="5">
    <source>
        <dbReference type="Google" id="ProtNLM"/>
    </source>
</evidence>
<dbReference type="Proteomes" id="UP000326198">
    <property type="component" value="Unassembled WGS sequence"/>
</dbReference>
<accession>A0A5N7BLK5</accession>
<gene>
    <name evidence="3" type="ORF">BDV26DRAFT_288223</name>
</gene>
<dbReference type="OrthoDB" id="4937900at2759"/>
<protein>
    <recommendedName>
        <fullName evidence="5">Fungal-specific transcription factor domain-containing protein</fullName>
    </recommendedName>
</protein>
<name>A0A5N7BLK5_9EURO</name>
<dbReference type="InterPro" id="IPR021858">
    <property type="entry name" value="Fun_TF"/>
</dbReference>
<dbReference type="GO" id="GO:0005634">
    <property type="term" value="C:nucleus"/>
    <property type="evidence" value="ECO:0007669"/>
    <property type="project" value="UniProtKB-SubCell"/>
</dbReference>
<dbReference type="AlphaFoldDB" id="A0A5N7BLK5"/>
<reference evidence="3 4" key="1">
    <citation type="submission" date="2019-04" db="EMBL/GenBank/DDBJ databases">
        <title>Friends and foes A comparative genomics studyof 23 Aspergillus species from section Flavi.</title>
        <authorList>
            <consortium name="DOE Joint Genome Institute"/>
            <person name="Kjaerbolling I."/>
            <person name="Vesth T."/>
            <person name="Frisvad J.C."/>
            <person name="Nybo J.L."/>
            <person name="Theobald S."/>
            <person name="Kildgaard S."/>
            <person name="Isbrandt T."/>
            <person name="Kuo A."/>
            <person name="Sato A."/>
            <person name="Lyhne E.K."/>
            <person name="Kogle M.E."/>
            <person name="Wiebenga A."/>
            <person name="Kun R.S."/>
            <person name="Lubbers R.J."/>
            <person name="Makela M.R."/>
            <person name="Barry K."/>
            <person name="Chovatia M."/>
            <person name="Clum A."/>
            <person name="Daum C."/>
            <person name="Haridas S."/>
            <person name="He G."/>
            <person name="LaButti K."/>
            <person name="Lipzen A."/>
            <person name="Mondo S."/>
            <person name="Riley R."/>
            <person name="Salamov A."/>
            <person name="Simmons B.A."/>
            <person name="Magnuson J.K."/>
            <person name="Henrissat B."/>
            <person name="Mortensen U.H."/>
            <person name="Larsen T.O."/>
            <person name="Devries R.P."/>
            <person name="Grigoriev I.V."/>
            <person name="Machida M."/>
            <person name="Baker S.E."/>
            <person name="Andersen M.R."/>
        </authorList>
    </citation>
    <scope>NUCLEOTIDE SEQUENCE [LARGE SCALE GENOMIC DNA]</scope>
    <source>
        <strain evidence="3 4">IBT 29228</strain>
    </source>
</reference>